<reference evidence="2" key="1">
    <citation type="submission" date="2020-06" db="EMBL/GenBank/DDBJ databases">
        <title>WGS assembly of Ceratodon purpureus strain R40.</title>
        <authorList>
            <person name="Carey S.B."/>
            <person name="Jenkins J."/>
            <person name="Shu S."/>
            <person name="Lovell J.T."/>
            <person name="Sreedasyam A."/>
            <person name="Maumus F."/>
            <person name="Tiley G.P."/>
            <person name="Fernandez-Pozo N."/>
            <person name="Barry K."/>
            <person name="Chen C."/>
            <person name="Wang M."/>
            <person name="Lipzen A."/>
            <person name="Daum C."/>
            <person name="Saski C.A."/>
            <person name="Payton A.C."/>
            <person name="Mcbreen J.C."/>
            <person name="Conrad R.E."/>
            <person name="Kollar L.M."/>
            <person name="Olsson S."/>
            <person name="Huttunen S."/>
            <person name="Landis J.B."/>
            <person name="Wickett N.J."/>
            <person name="Johnson M.G."/>
            <person name="Rensing S.A."/>
            <person name="Grimwood J."/>
            <person name="Schmutz J."/>
            <person name="Mcdaniel S.F."/>
        </authorList>
    </citation>
    <scope>NUCLEOTIDE SEQUENCE</scope>
    <source>
        <strain evidence="2">R40</strain>
    </source>
</reference>
<dbReference type="AlphaFoldDB" id="A0A8T0GAE0"/>
<feature type="signal peptide" evidence="1">
    <location>
        <begin position="1"/>
        <end position="28"/>
    </location>
</feature>
<gene>
    <name evidence="2" type="ORF">KC19_12G188300</name>
</gene>
<keyword evidence="3" id="KW-1185">Reference proteome</keyword>
<comment type="caution">
    <text evidence="2">The sequence shown here is derived from an EMBL/GenBank/DDBJ whole genome shotgun (WGS) entry which is preliminary data.</text>
</comment>
<name>A0A8T0GAE0_CERPU</name>
<evidence type="ECO:0000256" key="1">
    <source>
        <dbReference type="SAM" id="SignalP"/>
    </source>
</evidence>
<sequence length="50" mass="5524">MAIIYLGLACACCKILYSLSIACQIANATDDQHHMGGEIDCRKCHLKINR</sequence>
<protein>
    <submittedName>
        <fullName evidence="2">Uncharacterized protein</fullName>
    </submittedName>
</protein>
<proteinExistence type="predicted"/>
<dbReference type="Proteomes" id="UP000822688">
    <property type="component" value="Chromosome 12"/>
</dbReference>
<evidence type="ECO:0000313" key="3">
    <source>
        <dbReference type="Proteomes" id="UP000822688"/>
    </source>
</evidence>
<accession>A0A8T0GAE0</accession>
<keyword evidence="1" id="KW-0732">Signal</keyword>
<dbReference type="EMBL" id="CM026433">
    <property type="protein sequence ID" value="KAG0555685.1"/>
    <property type="molecule type" value="Genomic_DNA"/>
</dbReference>
<feature type="chain" id="PRO_5035930630" evidence="1">
    <location>
        <begin position="29"/>
        <end position="50"/>
    </location>
</feature>
<organism evidence="2 3">
    <name type="scientific">Ceratodon purpureus</name>
    <name type="common">Fire moss</name>
    <name type="synonym">Dicranum purpureum</name>
    <dbReference type="NCBI Taxonomy" id="3225"/>
    <lineage>
        <taxon>Eukaryota</taxon>
        <taxon>Viridiplantae</taxon>
        <taxon>Streptophyta</taxon>
        <taxon>Embryophyta</taxon>
        <taxon>Bryophyta</taxon>
        <taxon>Bryophytina</taxon>
        <taxon>Bryopsida</taxon>
        <taxon>Dicranidae</taxon>
        <taxon>Pseudoditrichales</taxon>
        <taxon>Ditrichaceae</taxon>
        <taxon>Ceratodon</taxon>
    </lineage>
</organism>
<evidence type="ECO:0000313" key="2">
    <source>
        <dbReference type="EMBL" id="KAG0555685.1"/>
    </source>
</evidence>